<dbReference type="CDD" id="cd16433">
    <property type="entry name" value="CheB"/>
    <property type="match status" value="1"/>
</dbReference>
<comment type="catalytic activity">
    <reaction evidence="3">
        <text>[protein]-L-glutamate 5-O-methyl ester + H2O = L-glutamyl-[protein] + methanol + H(+)</text>
        <dbReference type="Rhea" id="RHEA:23236"/>
        <dbReference type="Rhea" id="RHEA-COMP:10208"/>
        <dbReference type="Rhea" id="RHEA-COMP:10311"/>
        <dbReference type="ChEBI" id="CHEBI:15377"/>
        <dbReference type="ChEBI" id="CHEBI:15378"/>
        <dbReference type="ChEBI" id="CHEBI:17790"/>
        <dbReference type="ChEBI" id="CHEBI:29973"/>
        <dbReference type="ChEBI" id="CHEBI:82795"/>
        <dbReference type="EC" id="3.1.1.61"/>
    </reaction>
</comment>
<feature type="domain" description="CheB-type methylesterase" evidence="5">
    <location>
        <begin position="1"/>
        <end position="183"/>
    </location>
</feature>
<evidence type="ECO:0000256" key="4">
    <source>
        <dbReference type="PROSITE-ProRule" id="PRU00050"/>
    </source>
</evidence>
<evidence type="ECO:0000313" key="7">
    <source>
        <dbReference type="Proteomes" id="UP001162780"/>
    </source>
</evidence>
<dbReference type="PROSITE" id="PS50122">
    <property type="entry name" value="CHEB"/>
    <property type="match status" value="1"/>
</dbReference>
<dbReference type="Gene3D" id="3.40.50.180">
    <property type="entry name" value="Methylesterase CheB, C-terminal domain"/>
    <property type="match status" value="1"/>
</dbReference>
<sequence>MAKLAVIGFSAGGIPLAQQLLAALPTAYPLPVVLVTHLPPTAGSGLLPLFQSVSRLPVKLAFDKQAIAAGNVYIAPPDYHLLVERNGHFALSVDPPVKSVRPSVDVFLQSAAEVYEKHLIAVILSGANSDGADGMARVRATGGVTIVLDPLQAEFRIMPDAVIEATDVDYVASLDEIISLLLAVQDHP</sequence>
<dbReference type="SUPFAM" id="SSF52738">
    <property type="entry name" value="Methylesterase CheB, C-terminal domain"/>
    <property type="match status" value="1"/>
</dbReference>
<dbReference type="PANTHER" id="PTHR42872">
    <property type="entry name" value="PROTEIN-GLUTAMATE METHYLESTERASE/PROTEIN-GLUTAMINE GLUTAMINASE"/>
    <property type="match status" value="1"/>
</dbReference>
<keyword evidence="4" id="KW-0145">Chemotaxis</keyword>
<evidence type="ECO:0000313" key="6">
    <source>
        <dbReference type="EMBL" id="WAR46787.1"/>
    </source>
</evidence>
<keyword evidence="1 4" id="KW-0378">Hydrolase</keyword>
<reference evidence="6" key="1">
    <citation type="submission" date="2022-11" db="EMBL/GenBank/DDBJ databases">
        <title>Methylomonas rapida sp. nov., Carotenoid-Producing Obligate Methanotrophs with High Growth Characteristics and Biotechnological Potential.</title>
        <authorList>
            <person name="Tikhonova E.N."/>
            <person name="Suleimanov R.Z."/>
            <person name="Miroshnikov K."/>
            <person name="Oshkin I.Y."/>
            <person name="Belova S.E."/>
            <person name="Danilova O.V."/>
            <person name="Ashikhmin A."/>
            <person name="Konopkin A."/>
            <person name="But S.Y."/>
            <person name="Khmelenina V.N."/>
            <person name="Kuznetsov N."/>
            <person name="Pimenov N.V."/>
            <person name="Dedysh S.N."/>
        </authorList>
    </citation>
    <scope>NUCLEOTIDE SEQUENCE</scope>
    <source>
        <strain evidence="6">MP1</strain>
    </source>
</reference>
<evidence type="ECO:0000256" key="3">
    <source>
        <dbReference type="ARBA" id="ARBA00048267"/>
    </source>
</evidence>
<name>A0ABY7GQK3_9GAMM</name>
<evidence type="ECO:0000256" key="1">
    <source>
        <dbReference type="ARBA" id="ARBA00022801"/>
    </source>
</evidence>
<feature type="active site" evidence="4">
    <location>
        <position position="37"/>
    </location>
</feature>
<protein>
    <recommendedName>
        <fullName evidence="2">protein-glutamate methylesterase</fullName>
        <ecNumber evidence="2">3.1.1.61</ecNumber>
    </recommendedName>
</protein>
<dbReference type="Pfam" id="PF01339">
    <property type="entry name" value="CheB_methylest"/>
    <property type="match status" value="1"/>
</dbReference>
<accession>A0ABY7GQK3</accession>
<dbReference type="PANTHER" id="PTHR42872:SF3">
    <property type="entry name" value="PROTEIN-GLUTAMATE METHYLESTERASE_PROTEIN-GLUTAMINE GLUTAMINASE 1"/>
    <property type="match status" value="1"/>
</dbReference>
<evidence type="ECO:0000256" key="2">
    <source>
        <dbReference type="ARBA" id="ARBA00039140"/>
    </source>
</evidence>
<dbReference type="EMBL" id="CP113517">
    <property type="protein sequence ID" value="WAR46787.1"/>
    <property type="molecule type" value="Genomic_DNA"/>
</dbReference>
<gene>
    <name evidence="6" type="ORF">NM686_009815</name>
</gene>
<dbReference type="RefSeq" id="WP_255187698.1">
    <property type="nucleotide sequence ID" value="NZ_CP113517.1"/>
</dbReference>
<dbReference type="EC" id="3.1.1.61" evidence="2"/>
<keyword evidence="7" id="KW-1185">Reference proteome</keyword>
<dbReference type="Proteomes" id="UP001162780">
    <property type="component" value="Chromosome"/>
</dbReference>
<proteinExistence type="predicted"/>
<organism evidence="6 7">
    <name type="scientific">Methylomonas rapida</name>
    <dbReference type="NCBI Taxonomy" id="2963939"/>
    <lineage>
        <taxon>Bacteria</taxon>
        <taxon>Pseudomonadati</taxon>
        <taxon>Pseudomonadota</taxon>
        <taxon>Gammaproteobacteria</taxon>
        <taxon>Methylococcales</taxon>
        <taxon>Methylococcaceae</taxon>
        <taxon>Methylomonas</taxon>
    </lineage>
</organism>
<feature type="active site" evidence="4">
    <location>
        <position position="10"/>
    </location>
</feature>
<dbReference type="InterPro" id="IPR035909">
    <property type="entry name" value="CheB_C"/>
</dbReference>
<feature type="active site" evidence="4">
    <location>
        <position position="130"/>
    </location>
</feature>
<dbReference type="InterPro" id="IPR000673">
    <property type="entry name" value="Sig_transdc_resp-reg_Me-estase"/>
</dbReference>
<evidence type="ECO:0000259" key="5">
    <source>
        <dbReference type="PROSITE" id="PS50122"/>
    </source>
</evidence>